<dbReference type="InterPro" id="IPR056412">
    <property type="entry name" value="Ig_CycH"/>
</dbReference>
<evidence type="ECO:0000256" key="6">
    <source>
        <dbReference type="SAM" id="Phobius"/>
    </source>
</evidence>
<comment type="subcellular location">
    <subcellularLocation>
        <location evidence="1">Cell envelope</location>
    </subcellularLocation>
</comment>
<feature type="repeat" description="TPR" evidence="5">
    <location>
        <begin position="238"/>
        <end position="271"/>
    </location>
</feature>
<gene>
    <name evidence="9" type="ORF">HNR38_001722</name>
</gene>
<keyword evidence="3" id="KW-0201">Cytochrome c-type biogenesis</keyword>
<protein>
    <submittedName>
        <fullName evidence="9">Cytochrome c-type biogenesis protein CcmH</fullName>
    </submittedName>
</protein>
<evidence type="ECO:0000256" key="5">
    <source>
        <dbReference type="PROSITE-ProRule" id="PRU00339"/>
    </source>
</evidence>
<evidence type="ECO:0000256" key="1">
    <source>
        <dbReference type="ARBA" id="ARBA00004196"/>
    </source>
</evidence>
<dbReference type="InterPro" id="IPR011990">
    <property type="entry name" value="TPR-like_helical_dom_sf"/>
</dbReference>
<dbReference type="InterPro" id="IPR019734">
    <property type="entry name" value="TPR_rpt"/>
</dbReference>
<evidence type="ECO:0000256" key="3">
    <source>
        <dbReference type="ARBA" id="ARBA00022748"/>
    </source>
</evidence>
<keyword evidence="6" id="KW-1133">Transmembrane helix</keyword>
<dbReference type="RefSeq" id="WP_183702266.1">
    <property type="nucleotide sequence ID" value="NZ_JACHFE010000004.1"/>
</dbReference>
<feature type="transmembrane region" description="Helical" evidence="6">
    <location>
        <begin position="96"/>
        <end position="116"/>
    </location>
</feature>
<evidence type="ECO:0000259" key="7">
    <source>
        <dbReference type="Pfam" id="PF23892"/>
    </source>
</evidence>
<feature type="transmembrane region" description="Helical" evidence="6">
    <location>
        <begin position="6"/>
        <end position="25"/>
    </location>
</feature>
<dbReference type="Pfam" id="PF23914">
    <property type="entry name" value="TPR_CcmH_CycH"/>
    <property type="match status" value="1"/>
</dbReference>
<evidence type="ECO:0000259" key="8">
    <source>
        <dbReference type="Pfam" id="PF23914"/>
    </source>
</evidence>
<dbReference type="Pfam" id="PF23892">
    <property type="entry name" value="Ig_CycH"/>
    <property type="match status" value="1"/>
</dbReference>
<evidence type="ECO:0000313" key="10">
    <source>
        <dbReference type="Proteomes" id="UP000591735"/>
    </source>
</evidence>
<dbReference type="InterPro" id="IPR056413">
    <property type="entry name" value="TPR_CcmH_CycH"/>
</dbReference>
<dbReference type="Proteomes" id="UP000591735">
    <property type="component" value="Unassembled WGS sequence"/>
</dbReference>
<feature type="domain" description="Cytochrome c-type biogenesis protein H Ig-like" evidence="7">
    <location>
        <begin position="305"/>
        <end position="412"/>
    </location>
</feature>
<dbReference type="AlphaFoldDB" id="A0A840UAK0"/>
<dbReference type="SMART" id="SM00028">
    <property type="entry name" value="TPR"/>
    <property type="match status" value="2"/>
</dbReference>
<keyword evidence="6" id="KW-0472">Membrane</keyword>
<evidence type="ECO:0000313" key="9">
    <source>
        <dbReference type="EMBL" id="MBB5321233.1"/>
    </source>
</evidence>
<dbReference type="InterPro" id="IPR051263">
    <property type="entry name" value="C-type_cytochrome_biogenesis"/>
</dbReference>
<feature type="repeat" description="TPR" evidence="5">
    <location>
        <begin position="163"/>
        <end position="196"/>
    </location>
</feature>
<comment type="caution">
    <text evidence="9">The sequence shown here is derived from an EMBL/GenBank/DDBJ whole genome shotgun (WGS) entry which is preliminary data.</text>
</comment>
<dbReference type="EMBL" id="JACHFE010000004">
    <property type="protein sequence ID" value="MBB5321233.1"/>
    <property type="molecule type" value="Genomic_DNA"/>
</dbReference>
<reference evidence="9 10" key="1">
    <citation type="submission" date="2020-08" db="EMBL/GenBank/DDBJ databases">
        <title>Genomic Encyclopedia of Type Strains, Phase IV (KMG-IV): sequencing the most valuable type-strain genomes for metagenomic binning, comparative biology and taxonomic classification.</title>
        <authorList>
            <person name="Goeker M."/>
        </authorList>
    </citation>
    <scope>NUCLEOTIDE SEQUENCE [LARGE SCALE GENOMIC DNA]</scope>
    <source>
        <strain evidence="9 10">DSM 22359</strain>
    </source>
</reference>
<dbReference type="PROSITE" id="PS50005">
    <property type="entry name" value="TPR"/>
    <property type="match status" value="2"/>
</dbReference>
<keyword evidence="6" id="KW-0812">Transmembrane</keyword>
<dbReference type="PANTHER" id="PTHR47870">
    <property type="entry name" value="CYTOCHROME C-TYPE BIOGENESIS PROTEIN CCMH"/>
    <property type="match status" value="1"/>
</dbReference>
<evidence type="ECO:0000256" key="4">
    <source>
        <dbReference type="ARBA" id="ARBA00022803"/>
    </source>
</evidence>
<evidence type="ECO:0000256" key="2">
    <source>
        <dbReference type="ARBA" id="ARBA00022737"/>
    </source>
</evidence>
<dbReference type="InterPro" id="IPR017560">
    <property type="entry name" value="Cyt_c_biogenesis_CcmI"/>
</dbReference>
<dbReference type="GO" id="GO:0030313">
    <property type="term" value="C:cell envelope"/>
    <property type="evidence" value="ECO:0007669"/>
    <property type="project" value="UniProtKB-SubCell"/>
</dbReference>
<dbReference type="GO" id="GO:0005886">
    <property type="term" value="C:plasma membrane"/>
    <property type="evidence" value="ECO:0007669"/>
    <property type="project" value="TreeGrafter"/>
</dbReference>
<sequence>MTETFWIVATVFILFALAFVFYPVLFHRPKLRRDADLRNQNLLAYRTRLKELDDEYAAGTLDEDNYRQLKEELAGSMLDDVPENPMPEKHVPGRRSAVVVAMVAIVLLPAGTYFGYEQWGAMDELEQFRTMQEMNASGGDQVARMAELAEQLHQRLEENPDNAEGWAMLGQTYMRIEQYPQAAEAYERLAEVTSDDANASAGALGLAAQAKFFASQGRLTPEVQETIDAALTLNPDDVNALSLLGIHAFGQENYQQAIDYWERIVEVAPQHPQLASIQGGIEEAYRRLGQPAPEAAAPEPGVGVTLRISLGDQVQVSDDTTLFVFARPAGQTSGAPVAVARMTAGDLPLEIRLDDNYSMSPQSTISSQENVVVVGRLSSSGSINPQPGDWEGHVEAPVVSADEQGEPAELVIRQQIGE</sequence>
<name>A0A840UAK0_9GAMM</name>
<dbReference type="NCBIfam" id="TIGR03142">
    <property type="entry name" value="cytochro_ccmI"/>
    <property type="match status" value="1"/>
</dbReference>
<dbReference type="SUPFAM" id="SSF48452">
    <property type="entry name" value="TPR-like"/>
    <property type="match status" value="1"/>
</dbReference>
<accession>A0A840UAK0</accession>
<keyword evidence="4 5" id="KW-0802">TPR repeat</keyword>
<feature type="domain" description="Cytochrome c-type biogenesis protein H TPR" evidence="8">
    <location>
        <begin position="140"/>
        <end position="270"/>
    </location>
</feature>
<dbReference type="PANTHER" id="PTHR47870:SF4">
    <property type="entry name" value="CYTOCHROME C-TYPE BIOGENESIS PROTEIN CYCH"/>
    <property type="match status" value="1"/>
</dbReference>
<keyword evidence="10" id="KW-1185">Reference proteome</keyword>
<proteinExistence type="predicted"/>
<dbReference type="Gene3D" id="1.25.40.10">
    <property type="entry name" value="Tetratricopeptide repeat domain"/>
    <property type="match status" value="1"/>
</dbReference>
<organism evidence="9 10">
    <name type="scientific">Marinobacter oulmenensis</name>
    <dbReference type="NCBI Taxonomy" id="643747"/>
    <lineage>
        <taxon>Bacteria</taxon>
        <taxon>Pseudomonadati</taxon>
        <taxon>Pseudomonadota</taxon>
        <taxon>Gammaproteobacteria</taxon>
        <taxon>Pseudomonadales</taxon>
        <taxon>Marinobacteraceae</taxon>
        <taxon>Marinobacter</taxon>
    </lineage>
</organism>
<dbReference type="GO" id="GO:0017004">
    <property type="term" value="P:cytochrome complex assembly"/>
    <property type="evidence" value="ECO:0007669"/>
    <property type="project" value="UniProtKB-KW"/>
</dbReference>
<keyword evidence="2" id="KW-0677">Repeat</keyword>